<feature type="transmembrane region" description="Helical" evidence="7">
    <location>
        <begin position="84"/>
        <end position="108"/>
    </location>
</feature>
<keyword evidence="2 7" id="KW-0812">Transmembrane</keyword>
<dbReference type="AlphaFoldDB" id="A0A9W9MP74"/>
<evidence type="ECO:0000313" key="10">
    <source>
        <dbReference type="Proteomes" id="UP001150904"/>
    </source>
</evidence>
<evidence type="ECO:0000259" key="8">
    <source>
        <dbReference type="Pfam" id="PF20684"/>
    </source>
</evidence>
<dbReference type="Pfam" id="PF20684">
    <property type="entry name" value="Fung_rhodopsin"/>
    <property type="match status" value="1"/>
</dbReference>
<dbReference type="PANTHER" id="PTHR33048">
    <property type="entry name" value="PTH11-LIKE INTEGRAL MEMBRANE PROTEIN (AFU_ORTHOLOGUE AFUA_5G11245)"/>
    <property type="match status" value="1"/>
</dbReference>
<evidence type="ECO:0000256" key="2">
    <source>
        <dbReference type="ARBA" id="ARBA00022692"/>
    </source>
</evidence>
<dbReference type="RefSeq" id="XP_058309359.1">
    <property type="nucleotide sequence ID" value="XM_058452821.1"/>
</dbReference>
<feature type="transmembrane region" description="Helical" evidence="7">
    <location>
        <begin position="173"/>
        <end position="193"/>
    </location>
</feature>
<evidence type="ECO:0000256" key="1">
    <source>
        <dbReference type="ARBA" id="ARBA00004141"/>
    </source>
</evidence>
<sequence length="340" mass="37847">MADRSLAVKAVAATFVSIAFVVVCLRVYCRSRVVKSFGWDDGLMVVAMLFYIMYSGSMIGGSLYGTGRLFDDITKKDALMAMRYWWLCEIGYCFSSVFCKASVCVFLLRITVRRVHNWILYFVMFFTVATGLLFMFLMLLQCKPLSFFWTRAGPDPPEHGSCINMDTIIAMTYVYSVFAAICDLTAGILPIFLVWNLNMNYSMKFAVVGILSMACIASAAVIARFPFVRTFADPEFLYSTVEIAVLSNVENGLGITAASLATLRPLLRHIKGGLSSAGYLSGETTVPSSRRNDQRFQSLELIDRGNNLPYQVTVTTKTASGTSPFRHLDERTGSEEYLTA</sequence>
<dbReference type="GO" id="GO:0016020">
    <property type="term" value="C:membrane"/>
    <property type="evidence" value="ECO:0007669"/>
    <property type="project" value="UniProtKB-SubCell"/>
</dbReference>
<feature type="transmembrane region" description="Helical" evidence="7">
    <location>
        <begin position="120"/>
        <end position="140"/>
    </location>
</feature>
<evidence type="ECO:0000256" key="6">
    <source>
        <dbReference type="SAM" id="MobiDB-lite"/>
    </source>
</evidence>
<keyword evidence="4 7" id="KW-0472">Membrane</keyword>
<organism evidence="9 10">
    <name type="scientific">Penicillium cinerascens</name>
    <dbReference type="NCBI Taxonomy" id="70096"/>
    <lineage>
        <taxon>Eukaryota</taxon>
        <taxon>Fungi</taxon>
        <taxon>Dikarya</taxon>
        <taxon>Ascomycota</taxon>
        <taxon>Pezizomycotina</taxon>
        <taxon>Eurotiomycetes</taxon>
        <taxon>Eurotiomycetidae</taxon>
        <taxon>Eurotiales</taxon>
        <taxon>Aspergillaceae</taxon>
        <taxon>Penicillium</taxon>
    </lineage>
</organism>
<evidence type="ECO:0000256" key="5">
    <source>
        <dbReference type="ARBA" id="ARBA00038359"/>
    </source>
</evidence>
<dbReference type="EMBL" id="JAPQKR010000012">
    <property type="protein sequence ID" value="KAJ5204880.1"/>
    <property type="molecule type" value="Genomic_DNA"/>
</dbReference>
<evidence type="ECO:0000256" key="7">
    <source>
        <dbReference type="SAM" id="Phobius"/>
    </source>
</evidence>
<proteinExistence type="inferred from homology"/>
<dbReference type="GeneID" id="83180122"/>
<keyword evidence="3 7" id="KW-1133">Transmembrane helix</keyword>
<feature type="transmembrane region" description="Helical" evidence="7">
    <location>
        <begin position="41"/>
        <end position="64"/>
    </location>
</feature>
<gene>
    <name evidence="9" type="ORF">N7498_005759</name>
</gene>
<evidence type="ECO:0000256" key="3">
    <source>
        <dbReference type="ARBA" id="ARBA00022989"/>
    </source>
</evidence>
<feature type="transmembrane region" description="Helical" evidence="7">
    <location>
        <begin position="205"/>
        <end position="227"/>
    </location>
</feature>
<dbReference type="PANTHER" id="PTHR33048:SF113">
    <property type="entry name" value="INTEGRAL MEMBRANE PROTEIN-RELATED"/>
    <property type="match status" value="1"/>
</dbReference>
<dbReference type="Proteomes" id="UP001150904">
    <property type="component" value="Unassembled WGS sequence"/>
</dbReference>
<reference evidence="9" key="2">
    <citation type="journal article" date="2023" name="IMA Fungus">
        <title>Comparative genomic study of the Penicillium genus elucidates a diverse pangenome and 15 lateral gene transfer events.</title>
        <authorList>
            <person name="Petersen C."/>
            <person name="Sorensen T."/>
            <person name="Nielsen M.R."/>
            <person name="Sondergaard T.E."/>
            <person name="Sorensen J.L."/>
            <person name="Fitzpatrick D.A."/>
            <person name="Frisvad J.C."/>
            <person name="Nielsen K.L."/>
        </authorList>
    </citation>
    <scope>NUCLEOTIDE SEQUENCE</scope>
    <source>
        <strain evidence="9">IBT 15544</strain>
    </source>
</reference>
<accession>A0A9W9MP74</accession>
<dbReference type="InterPro" id="IPR052337">
    <property type="entry name" value="SAT4-like"/>
</dbReference>
<name>A0A9W9MP74_9EURO</name>
<feature type="domain" description="Rhodopsin" evidence="8">
    <location>
        <begin position="25"/>
        <end position="268"/>
    </location>
</feature>
<feature type="transmembrane region" description="Helical" evidence="7">
    <location>
        <begin position="6"/>
        <end position="29"/>
    </location>
</feature>
<evidence type="ECO:0000313" key="9">
    <source>
        <dbReference type="EMBL" id="KAJ5204880.1"/>
    </source>
</evidence>
<dbReference type="InterPro" id="IPR049326">
    <property type="entry name" value="Rhodopsin_dom_fungi"/>
</dbReference>
<comment type="similarity">
    <text evidence="5">Belongs to the SAT4 family.</text>
</comment>
<comment type="subcellular location">
    <subcellularLocation>
        <location evidence="1">Membrane</location>
        <topology evidence="1">Multi-pass membrane protein</topology>
    </subcellularLocation>
</comment>
<reference evidence="9" key="1">
    <citation type="submission" date="2022-12" db="EMBL/GenBank/DDBJ databases">
        <authorList>
            <person name="Petersen C."/>
        </authorList>
    </citation>
    <scope>NUCLEOTIDE SEQUENCE</scope>
    <source>
        <strain evidence="9">IBT 15544</strain>
    </source>
</reference>
<evidence type="ECO:0000256" key="4">
    <source>
        <dbReference type="ARBA" id="ARBA00023136"/>
    </source>
</evidence>
<feature type="region of interest" description="Disordered" evidence="6">
    <location>
        <begin position="321"/>
        <end position="340"/>
    </location>
</feature>
<protein>
    <recommendedName>
        <fullName evidence="8">Rhodopsin domain-containing protein</fullName>
    </recommendedName>
</protein>
<dbReference type="OrthoDB" id="3897607at2759"/>
<comment type="caution">
    <text evidence="9">The sequence shown here is derived from an EMBL/GenBank/DDBJ whole genome shotgun (WGS) entry which is preliminary data.</text>
</comment>
<keyword evidence="10" id="KW-1185">Reference proteome</keyword>